<keyword evidence="1" id="KW-0175">Coiled coil</keyword>
<evidence type="ECO:0000256" key="1">
    <source>
        <dbReference type="SAM" id="Coils"/>
    </source>
</evidence>
<dbReference type="RefSeq" id="XP_022330910.1">
    <property type="nucleotide sequence ID" value="XM_022475202.1"/>
</dbReference>
<organism evidence="2 6">
    <name type="scientific">Crassostrea virginica</name>
    <name type="common">Eastern oyster</name>
    <dbReference type="NCBI Taxonomy" id="6565"/>
    <lineage>
        <taxon>Eukaryota</taxon>
        <taxon>Metazoa</taxon>
        <taxon>Spiralia</taxon>
        <taxon>Lophotrochozoa</taxon>
        <taxon>Mollusca</taxon>
        <taxon>Bivalvia</taxon>
        <taxon>Autobranchia</taxon>
        <taxon>Pteriomorphia</taxon>
        <taxon>Ostreida</taxon>
        <taxon>Ostreoidea</taxon>
        <taxon>Ostreidae</taxon>
        <taxon>Crassostrea</taxon>
    </lineage>
</organism>
<evidence type="ECO:0000313" key="3">
    <source>
        <dbReference type="RefSeq" id="XP_022330909.1"/>
    </source>
</evidence>
<dbReference type="RefSeq" id="XP_022330909.1">
    <property type="nucleotide sequence ID" value="XM_022475201.1"/>
</dbReference>
<feature type="coiled-coil region" evidence="1">
    <location>
        <begin position="13"/>
        <end position="40"/>
    </location>
</feature>
<proteinExistence type="predicted"/>
<dbReference type="AlphaFoldDB" id="A0A8B8DRP5"/>
<dbReference type="RefSeq" id="XP_022330913.1">
    <property type="nucleotide sequence ID" value="XM_022475205.1"/>
</dbReference>
<dbReference type="GeneID" id="111129093"/>
<accession>A0A8B8DRP5</accession>
<evidence type="ECO:0000313" key="4">
    <source>
        <dbReference type="RefSeq" id="XP_022330910.1"/>
    </source>
</evidence>
<reference evidence="3 4" key="1">
    <citation type="submission" date="2025-04" db="UniProtKB">
        <authorList>
            <consortium name="RefSeq"/>
        </authorList>
    </citation>
    <scope>IDENTIFICATION</scope>
    <source>
        <tissue evidence="3 4">Whole sample</tissue>
    </source>
</reference>
<dbReference type="OrthoDB" id="6067610at2759"/>
<dbReference type="RefSeq" id="XP_022330911.1">
    <property type="nucleotide sequence ID" value="XM_022475203.1"/>
</dbReference>
<dbReference type="KEGG" id="cvn:111129093"/>
<name>A0A8B8DRP5_CRAVI</name>
<dbReference type="Proteomes" id="UP000694844">
    <property type="component" value="Chromosome 4"/>
</dbReference>
<keyword evidence="2" id="KW-1185">Reference proteome</keyword>
<evidence type="ECO:0000313" key="7">
    <source>
        <dbReference type="RefSeq" id="XP_022330913.1"/>
    </source>
</evidence>
<gene>
    <name evidence="3 4 5 6 7" type="primary">LOC111129093</name>
</gene>
<evidence type="ECO:0000313" key="2">
    <source>
        <dbReference type="Proteomes" id="UP000694844"/>
    </source>
</evidence>
<evidence type="ECO:0000313" key="5">
    <source>
        <dbReference type="RefSeq" id="XP_022330911.1"/>
    </source>
</evidence>
<sequence>MNGNTDSCVRKMVRRVIRNMEDFQQNLDSMVQDIQCLIQDIDTVTTEIQERIDRKSAKRCNHHRDAECPLREDALQKLLENVRTVDESPDLDLSYLQITSSYQRPKWGRSLSFPVSSFKLSSMVSPKEEFREEQNATSIVSDIDHTIERSIPDTRVRTAYCTAQLKETAKITTIPRFKSSISTIDRHSSDSNSSGTYKEINSIQRSVSGFKNTSNGLVEATTQTSFTYESSSEDVNGDVFINDTAELLYTGSYEREMELELENLIESYKQTRDVDLDDWVMETGNSTRITSTDDEADLDQELNTWMSFTLPNTAPPSESTDSSFSASESDIVNHNTHATAVYGTLIFSDNLVISPSSSRKVVQRFEV</sequence>
<evidence type="ECO:0000313" key="6">
    <source>
        <dbReference type="RefSeq" id="XP_022330912.1"/>
    </source>
</evidence>
<protein>
    <submittedName>
        <fullName evidence="3 4">Uncharacterized protein LOC111129093</fullName>
    </submittedName>
</protein>
<dbReference type="RefSeq" id="XP_022330912.1">
    <property type="nucleotide sequence ID" value="XM_022475204.1"/>
</dbReference>